<keyword evidence="3" id="KW-1185">Reference proteome</keyword>
<dbReference type="InterPro" id="IPR002575">
    <property type="entry name" value="Aminoglycoside_PTrfase"/>
</dbReference>
<gene>
    <name evidence="2" type="primary">hph</name>
    <name evidence="2" type="ORF">Hgul01_02560</name>
</gene>
<reference evidence="2 3" key="1">
    <citation type="submission" date="2024-02" db="EMBL/GenBank/DDBJ databases">
        <title>Herpetosiphon gulosus NBRC 112829.</title>
        <authorList>
            <person name="Ichikawa N."/>
            <person name="Katano-Makiyama Y."/>
            <person name="Hidaka K."/>
        </authorList>
    </citation>
    <scope>NUCLEOTIDE SEQUENCE [LARGE SCALE GENOMIC DNA]</scope>
    <source>
        <strain evidence="2 3">NBRC 112829</strain>
    </source>
</reference>
<feature type="domain" description="Aminoglycoside phosphotransferase" evidence="1">
    <location>
        <begin position="22"/>
        <end position="229"/>
    </location>
</feature>
<proteinExistence type="predicted"/>
<evidence type="ECO:0000313" key="2">
    <source>
        <dbReference type="EMBL" id="GAA5528758.1"/>
    </source>
</evidence>
<dbReference type="InterPro" id="IPR011009">
    <property type="entry name" value="Kinase-like_dom_sf"/>
</dbReference>
<dbReference type="SUPFAM" id="SSF56112">
    <property type="entry name" value="Protein kinase-like (PK-like)"/>
    <property type="match status" value="1"/>
</dbReference>
<dbReference type="Proteomes" id="UP001428290">
    <property type="component" value="Unassembled WGS sequence"/>
</dbReference>
<dbReference type="PANTHER" id="PTHR21310">
    <property type="entry name" value="AMINOGLYCOSIDE PHOSPHOTRANSFERASE-RELATED-RELATED"/>
    <property type="match status" value="1"/>
</dbReference>
<dbReference type="Gene3D" id="3.30.200.150">
    <property type="match status" value="1"/>
</dbReference>
<dbReference type="EMBL" id="BAABRU010000008">
    <property type="protein sequence ID" value="GAA5528758.1"/>
    <property type="molecule type" value="Genomic_DNA"/>
</dbReference>
<dbReference type="Pfam" id="PF01636">
    <property type="entry name" value="APH"/>
    <property type="match status" value="1"/>
</dbReference>
<comment type="caution">
    <text evidence="2">The sequence shown here is derived from an EMBL/GenBank/DDBJ whole genome shotgun (WGS) entry which is preliminary data.</text>
</comment>
<evidence type="ECO:0000259" key="1">
    <source>
        <dbReference type="Pfam" id="PF01636"/>
    </source>
</evidence>
<dbReference type="RefSeq" id="WP_345722372.1">
    <property type="nucleotide sequence ID" value="NZ_BAABRU010000008.1"/>
</dbReference>
<organism evidence="2 3">
    <name type="scientific">Herpetosiphon gulosus</name>
    <dbReference type="NCBI Taxonomy" id="1973496"/>
    <lineage>
        <taxon>Bacteria</taxon>
        <taxon>Bacillati</taxon>
        <taxon>Chloroflexota</taxon>
        <taxon>Chloroflexia</taxon>
        <taxon>Herpetosiphonales</taxon>
        <taxon>Herpetosiphonaceae</taxon>
        <taxon>Herpetosiphon</taxon>
    </lineage>
</organism>
<dbReference type="InterPro" id="IPR051678">
    <property type="entry name" value="AGP_Transferase"/>
</dbReference>
<sequence length="307" mass="35684">MQIDPALAQAIEANSGFELAQVEFIGAGWFAQAYRFCSQAKHYVVRISKYYNDFLKDVYAYQHWGQQLPIPAILAHGQFADGWAYAISPHVAGQTIVSLEAAELRQIQPALFKSLHQLHQLKLGSVTGWGSVNSQGHGRYQSWAEEVLDIGNYKFDFDWHDWIKRDDQTGLLLRQGYRVMEQLLGSINPERHLIHRDFGFDNVLCQPPTIVAVLDWADFGYGDWVYDIAQQSCYGQAEIYLQSWLKFAQHHDLIPDNFEKRLHCYWLRMNLTDLIVSQLRNDWQWQREIVAELSWLIENPVVVRLDE</sequence>
<accession>A0ABP9X2F7</accession>
<evidence type="ECO:0000313" key="3">
    <source>
        <dbReference type="Proteomes" id="UP001428290"/>
    </source>
</evidence>
<dbReference type="Gene3D" id="3.90.1200.10">
    <property type="match status" value="1"/>
</dbReference>
<protein>
    <submittedName>
        <fullName evidence="2">Hygromycin-B 4-O-kinase</fullName>
    </submittedName>
</protein>
<name>A0ABP9X2F7_9CHLR</name>